<evidence type="ECO:0000256" key="1">
    <source>
        <dbReference type="SAM" id="MobiDB-lite"/>
    </source>
</evidence>
<feature type="domain" description="DUF2007" evidence="2">
    <location>
        <begin position="9"/>
        <end position="66"/>
    </location>
</feature>
<keyword evidence="4" id="KW-1185">Reference proteome</keyword>
<dbReference type="Gene3D" id="3.30.70.790">
    <property type="entry name" value="UreE, C-terminal domain"/>
    <property type="match status" value="1"/>
</dbReference>
<accession>A0A5C6TRY9</accession>
<dbReference type="Proteomes" id="UP000321249">
    <property type="component" value="Unassembled WGS sequence"/>
</dbReference>
<proteinExistence type="predicted"/>
<comment type="caution">
    <text evidence="3">The sequence shown here is derived from an EMBL/GenBank/DDBJ whole genome shotgun (WGS) entry which is preliminary data.</text>
</comment>
<evidence type="ECO:0000313" key="4">
    <source>
        <dbReference type="Proteomes" id="UP000321249"/>
    </source>
</evidence>
<feature type="region of interest" description="Disordered" evidence="1">
    <location>
        <begin position="64"/>
        <end position="84"/>
    </location>
</feature>
<name>A0A5C6TRY9_9SPHN</name>
<sequence length="84" mass="9046">MALVEAAKFFTGFEAALARGRLEAAGIMSVLFDTNMNWGGFDLGVVPVRLMVDEDDLAEARAVLSEPDTDEAPSDHSPPPGPWR</sequence>
<organism evidence="3 4">
    <name type="scientific">Allosphingosinicella ginsenosidimutans</name>
    <dbReference type="NCBI Taxonomy" id="1176539"/>
    <lineage>
        <taxon>Bacteria</taxon>
        <taxon>Pseudomonadati</taxon>
        <taxon>Pseudomonadota</taxon>
        <taxon>Alphaproteobacteria</taxon>
        <taxon>Sphingomonadales</taxon>
        <taxon>Sphingomonadaceae</taxon>
        <taxon>Allosphingosinicella</taxon>
    </lineage>
</organism>
<protein>
    <submittedName>
        <fullName evidence="3">DUF2007 domain-containing protein</fullName>
    </submittedName>
</protein>
<gene>
    <name evidence="3" type="ORF">FRZ32_05775</name>
</gene>
<dbReference type="OrthoDB" id="7573469at2"/>
<dbReference type="AlphaFoldDB" id="A0A5C6TRY9"/>
<reference evidence="3 4" key="1">
    <citation type="journal article" date="2015" name="J. Microbiol.">
        <title>Sphingosinicella ginsenosidimutans sp. nov., with ginsenoside converting activity.</title>
        <authorList>
            <person name="Kim J.K."/>
            <person name="Kang M.S."/>
            <person name="Park S.C."/>
            <person name="Kim K.M."/>
            <person name="Choi K."/>
            <person name="Yoon M.H."/>
            <person name="Im W.T."/>
        </authorList>
    </citation>
    <scope>NUCLEOTIDE SEQUENCE [LARGE SCALE GENOMIC DNA]</scope>
    <source>
        <strain evidence="3 4">BS-11</strain>
    </source>
</reference>
<dbReference type="Pfam" id="PF09413">
    <property type="entry name" value="DUF2007"/>
    <property type="match status" value="1"/>
</dbReference>
<evidence type="ECO:0000313" key="3">
    <source>
        <dbReference type="EMBL" id="TXC63212.1"/>
    </source>
</evidence>
<dbReference type="InterPro" id="IPR011322">
    <property type="entry name" value="N-reg_PII-like_a/b"/>
</dbReference>
<dbReference type="InterPro" id="IPR018551">
    <property type="entry name" value="DUF2007"/>
</dbReference>
<dbReference type="EMBL" id="VOQQ01000001">
    <property type="protein sequence ID" value="TXC63212.1"/>
    <property type="molecule type" value="Genomic_DNA"/>
</dbReference>
<dbReference type="SUPFAM" id="SSF54913">
    <property type="entry name" value="GlnB-like"/>
    <property type="match status" value="1"/>
</dbReference>
<dbReference type="RefSeq" id="WP_147042624.1">
    <property type="nucleotide sequence ID" value="NZ_BAABIR010000005.1"/>
</dbReference>
<evidence type="ECO:0000259" key="2">
    <source>
        <dbReference type="Pfam" id="PF09413"/>
    </source>
</evidence>